<accession>A0A7W9FV28</accession>
<evidence type="ECO:0000256" key="1">
    <source>
        <dbReference type="SAM" id="MobiDB-lite"/>
    </source>
</evidence>
<gene>
    <name evidence="2" type="ORF">HNP47_002092</name>
</gene>
<organism evidence="2 3">
    <name type="scientific">Brevundimonas vesicularis</name>
    <name type="common">Pseudomonas vesicularis</name>
    <dbReference type="NCBI Taxonomy" id="41276"/>
    <lineage>
        <taxon>Bacteria</taxon>
        <taxon>Pseudomonadati</taxon>
        <taxon>Pseudomonadota</taxon>
        <taxon>Alphaproteobacteria</taxon>
        <taxon>Caulobacterales</taxon>
        <taxon>Caulobacteraceae</taxon>
        <taxon>Brevundimonas</taxon>
    </lineage>
</organism>
<sequence length="57" mass="6869">MKTRMIATDAQIESSNDERRAERELDRQLRRYNAVWSECTFDELPDWAHRELDEGLN</sequence>
<dbReference type="AlphaFoldDB" id="A0A7W9FV28"/>
<dbReference type="Proteomes" id="UP000556201">
    <property type="component" value="Unassembled WGS sequence"/>
</dbReference>
<comment type="caution">
    <text evidence="2">The sequence shown here is derived from an EMBL/GenBank/DDBJ whole genome shotgun (WGS) entry which is preliminary data.</text>
</comment>
<protein>
    <submittedName>
        <fullName evidence="2">Uncharacterized protein</fullName>
    </submittedName>
</protein>
<proteinExistence type="predicted"/>
<evidence type="ECO:0000313" key="2">
    <source>
        <dbReference type="EMBL" id="MBB5772088.1"/>
    </source>
</evidence>
<evidence type="ECO:0000313" key="3">
    <source>
        <dbReference type="Proteomes" id="UP000556201"/>
    </source>
</evidence>
<feature type="region of interest" description="Disordered" evidence="1">
    <location>
        <begin position="1"/>
        <end position="20"/>
    </location>
</feature>
<name>A0A7W9FV28_BREVE</name>
<dbReference type="RefSeq" id="WP_184279492.1">
    <property type="nucleotide sequence ID" value="NZ_JACHLJ010000002.1"/>
</dbReference>
<dbReference type="EMBL" id="JACHLJ010000002">
    <property type="protein sequence ID" value="MBB5772088.1"/>
    <property type="molecule type" value="Genomic_DNA"/>
</dbReference>
<reference evidence="2 3" key="1">
    <citation type="submission" date="2020-08" db="EMBL/GenBank/DDBJ databases">
        <title>Functional genomics of gut bacteria from endangered species of beetles.</title>
        <authorList>
            <person name="Carlos-Shanley C."/>
        </authorList>
    </citation>
    <scope>NUCLEOTIDE SEQUENCE [LARGE SCALE GENOMIC DNA]</scope>
    <source>
        <strain evidence="2 3">S00192</strain>
    </source>
</reference>